<accession>X1TVD8</accession>
<feature type="non-terminal residue" evidence="1">
    <location>
        <position position="1"/>
    </location>
</feature>
<organism evidence="1">
    <name type="scientific">marine sediment metagenome</name>
    <dbReference type="NCBI Taxonomy" id="412755"/>
    <lineage>
        <taxon>unclassified sequences</taxon>
        <taxon>metagenomes</taxon>
        <taxon>ecological metagenomes</taxon>
    </lineage>
</organism>
<dbReference type="AlphaFoldDB" id="X1TVD8"/>
<gene>
    <name evidence="1" type="ORF">S12H4_36475</name>
</gene>
<protein>
    <submittedName>
        <fullName evidence="1">Uncharacterized protein</fullName>
    </submittedName>
</protein>
<comment type="caution">
    <text evidence="1">The sequence shown here is derived from an EMBL/GenBank/DDBJ whole genome shotgun (WGS) entry which is preliminary data.</text>
</comment>
<proteinExistence type="predicted"/>
<name>X1TVD8_9ZZZZ</name>
<reference evidence="1" key="1">
    <citation type="journal article" date="2014" name="Front. Microbiol.">
        <title>High frequency of phylogenetically diverse reductive dehalogenase-homologous genes in deep subseafloor sedimentary metagenomes.</title>
        <authorList>
            <person name="Kawai M."/>
            <person name="Futagami T."/>
            <person name="Toyoda A."/>
            <person name="Takaki Y."/>
            <person name="Nishi S."/>
            <person name="Hori S."/>
            <person name="Arai W."/>
            <person name="Tsubouchi T."/>
            <person name="Morono Y."/>
            <person name="Uchiyama I."/>
            <person name="Ito T."/>
            <person name="Fujiyama A."/>
            <person name="Inagaki F."/>
            <person name="Takami H."/>
        </authorList>
    </citation>
    <scope>NUCLEOTIDE SEQUENCE</scope>
    <source>
        <strain evidence="1">Expedition CK06-06</strain>
    </source>
</reference>
<dbReference type="EMBL" id="BARW01021748">
    <property type="protein sequence ID" value="GAI91510.1"/>
    <property type="molecule type" value="Genomic_DNA"/>
</dbReference>
<sequence length="70" mass="7765">TARYSHPSGFSAYQTSLGYLCPEYLNNIAVAIADDALSKDGTRIQREPKLKKRAGQAELFNIRQGYTSLV</sequence>
<evidence type="ECO:0000313" key="1">
    <source>
        <dbReference type="EMBL" id="GAI91510.1"/>
    </source>
</evidence>